<dbReference type="Proteomes" id="UP000011988">
    <property type="component" value="Unassembled WGS sequence"/>
</dbReference>
<feature type="domain" description="Acyltransferase 3" evidence="2">
    <location>
        <begin position="17"/>
        <end position="317"/>
    </location>
</feature>
<evidence type="ECO:0000259" key="2">
    <source>
        <dbReference type="Pfam" id="PF01757"/>
    </source>
</evidence>
<dbReference type="PATRIC" id="fig|1218565.3.peg.3733"/>
<dbReference type="InterPro" id="IPR043968">
    <property type="entry name" value="SGNH"/>
</dbReference>
<dbReference type="GO" id="GO:0009103">
    <property type="term" value="P:lipopolysaccharide biosynthetic process"/>
    <property type="evidence" value="ECO:0007669"/>
    <property type="project" value="TreeGrafter"/>
</dbReference>
<protein>
    <submittedName>
        <fullName evidence="4">Acyltransferase</fullName>
    </submittedName>
</protein>
<organism evidence="4 5">
    <name type="scientific">Leptospira alstonii serovar Sichuan str. 79601</name>
    <dbReference type="NCBI Taxonomy" id="1218565"/>
    <lineage>
        <taxon>Bacteria</taxon>
        <taxon>Pseudomonadati</taxon>
        <taxon>Spirochaetota</taxon>
        <taxon>Spirochaetia</taxon>
        <taxon>Leptospirales</taxon>
        <taxon>Leptospiraceae</taxon>
        <taxon>Leptospira</taxon>
    </lineage>
</organism>
<feature type="domain" description="SGNH" evidence="3">
    <location>
        <begin position="388"/>
        <end position="493"/>
    </location>
</feature>
<feature type="transmembrane region" description="Helical" evidence="1">
    <location>
        <begin position="232"/>
        <end position="248"/>
    </location>
</feature>
<feature type="transmembrane region" description="Helical" evidence="1">
    <location>
        <begin position="114"/>
        <end position="138"/>
    </location>
</feature>
<dbReference type="EMBL" id="ANIK01000093">
    <property type="protein sequence ID" value="EMJ92070.1"/>
    <property type="molecule type" value="Genomic_DNA"/>
</dbReference>
<reference evidence="4 5" key="1">
    <citation type="submission" date="2013-01" db="EMBL/GenBank/DDBJ databases">
        <authorList>
            <person name="Harkins D.M."/>
            <person name="Durkin A.S."/>
            <person name="Brinkac L.M."/>
            <person name="Haft D.H."/>
            <person name="Selengut J.D."/>
            <person name="Sanka R."/>
            <person name="DePew J."/>
            <person name="Purushe J."/>
            <person name="Galloway R.L."/>
            <person name="Vinetz J.M."/>
            <person name="Sutton G.G."/>
            <person name="Nierman W.C."/>
            <person name="Fouts D.E."/>
        </authorList>
    </citation>
    <scope>NUCLEOTIDE SEQUENCE [LARGE SCALE GENOMIC DNA]</scope>
    <source>
        <strain evidence="4 5">79601</strain>
    </source>
</reference>
<feature type="transmembrane region" description="Helical" evidence="1">
    <location>
        <begin position="340"/>
        <end position="356"/>
    </location>
</feature>
<evidence type="ECO:0000313" key="5">
    <source>
        <dbReference type="Proteomes" id="UP000011988"/>
    </source>
</evidence>
<feature type="transmembrane region" description="Helical" evidence="1">
    <location>
        <begin position="57"/>
        <end position="77"/>
    </location>
</feature>
<proteinExistence type="predicted"/>
<dbReference type="InterPro" id="IPR050879">
    <property type="entry name" value="Acyltransferase_3"/>
</dbReference>
<keyword evidence="4" id="KW-0808">Transferase</keyword>
<dbReference type="PANTHER" id="PTHR23028">
    <property type="entry name" value="ACETYLTRANSFERASE"/>
    <property type="match status" value="1"/>
</dbReference>
<name>M6D0H6_9LEPT</name>
<dbReference type="AlphaFoldDB" id="M6D0H6"/>
<keyword evidence="1" id="KW-0812">Transmembrane</keyword>
<comment type="caution">
    <text evidence="4">The sequence shown here is derived from an EMBL/GenBank/DDBJ whole genome shotgun (WGS) entry which is preliminary data.</text>
</comment>
<gene>
    <name evidence="4" type="ORF">LEP1GSC194_1379</name>
</gene>
<keyword evidence="1" id="KW-1133">Transmembrane helix</keyword>
<feature type="transmembrane region" description="Helical" evidence="1">
    <location>
        <begin position="206"/>
        <end position="226"/>
    </location>
</feature>
<dbReference type="Pfam" id="PF01757">
    <property type="entry name" value="Acyl_transf_3"/>
    <property type="match status" value="1"/>
</dbReference>
<dbReference type="GO" id="GO:0016020">
    <property type="term" value="C:membrane"/>
    <property type="evidence" value="ECO:0007669"/>
    <property type="project" value="TreeGrafter"/>
</dbReference>
<dbReference type="RefSeq" id="WP_020774696.1">
    <property type="nucleotide sequence ID" value="NZ_ANIK01000093.1"/>
</dbReference>
<keyword evidence="4" id="KW-0012">Acyltransferase</keyword>
<dbReference type="GO" id="GO:0016747">
    <property type="term" value="F:acyltransferase activity, transferring groups other than amino-acyl groups"/>
    <property type="evidence" value="ECO:0007669"/>
    <property type="project" value="InterPro"/>
</dbReference>
<accession>M6D0H6</accession>
<dbReference type="Pfam" id="PF19040">
    <property type="entry name" value="SGNH"/>
    <property type="match status" value="1"/>
</dbReference>
<feature type="transmembrane region" description="Helical" evidence="1">
    <location>
        <begin position="145"/>
        <end position="165"/>
    </location>
</feature>
<keyword evidence="1" id="KW-0472">Membrane</keyword>
<sequence>MQSQYCWYTVPYRFKGGFVGVDIFFVISGYLISNIIFKSLESDTFSFKDFYLKRIKRIFPALIVLFAFIMIYGYFYLLANDLKTLSKHIIAGLLFLSNIVYWSEAGYFNSGIKYLLHLWSLGIEEQFYILWPVILFVIYKYKKNYITILVTLWIFSFLTNLFLTGKDLTSAFFLPQGRFWELMMGSILAYVTVFKKEHLNHKFSNLMNHLNSFFGLVLIGLAFYWINQDQSFPGWWALLPTIGAFLLISAGKQALVNKYLLSNPLFVITGLISYPLYLWHWPLLTIAGLMDYENSNEAKLIRISAVLVSFVFSFITYRWIEIPIRNVKLKEKNVLIARSLILLMTLFLSVSIFIYSKNGFIDSYPKIVFELDKYKDYETKEIFRSGTCLLQDQDKNSFSKDCLDPEEQDSPILFVWGDSYAAQLIHGFKILKAEKKFRIAQYSSAACPPIFEFEASRHPLCGSTNQYIGKELIPKLNPSLIVLSAYWPAYFFPREVTFAKDLSRFKESIITLKRNDTTPRILF</sequence>
<dbReference type="InterPro" id="IPR002656">
    <property type="entry name" value="Acyl_transf_3_dom"/>
</dbReference>
<evidence type="ECO:0000256" key="1">
    <source>
        <dbReference type="SAM" id="Phobius"/>
    </source>
</evidence>
<evidence type="ECO:0000259" key="3">
    <source>
        <dbReference type="Pfam" id="PF19040"/>
    </source>
</evidence>
<feature type="transmembrane region" description="Helical" evidence="1">
    <location>
        <begin position="177"/>
        <end position="194"/>
    </location>
</feature>
<dbReference type="PANTHER" id="PTHR23028:SF53">
    <property type="entry name" value="ACYL_TRANSF_3 DOMAIN-CONTAINING PROTEIN"/>
    <property type="match status" value="1"/>
</dbReference>
<feature type="transmembrane region" description="Helical" evidence="1">
    <location>
        <begin position="260"/>
        <end position="280"/>
    </location>
</feature>
<evidence type="ECO:0000313" key="4">
    <source>
        <dbReference type="EMBL" id="EMJ92070.1"/>
    </source>
</evidence>
<feature type="transmembrane region" description="Helical" evidence="1">
    <location>
        <begin position="300"/>
        <end position="320"/>
    </location>
</feature>
<feature type="transmembrane region" description="Helical" evidence="1">
    <location>
        <begin position="12"/>
        <end position="37"/>
    </location>
</feature>